<dbReference type="Pfam" id="PF15887">
    <property type="entry name" value="Peptidase_Mx"/>
    <property type="match status" value="1"/>
</dbReference>
<dbReference type="Pfam" id="PF10005">
    <property type="entry name" value="Zn_ribbon_DZR_6"/>
    <property type="match status" value="1"/>
</dbReference>
<gene>
    <name evidence="2" type="ORF">KI659_08970</name>
</gene>
<dbReference type="InterPro" id="IPR031321">
    <property type="entry name" value="UCP012641"/>
</dbReference>
<dbReference type="InterPro" id="IPR011201">
    <property type="entry name" value="Zinc-ribbon_6_bact"/>
</dbReference>
<dbReference type="Proteomes" id="UP001319104">
    <property type="component" value="Unassembled WGS sequence"/>
</dbReference>
<name>A0AAP2CLN7_9BACT</name>
<dbReference type="PIRSF" id="PIRSF012641">
    <property type="entry name" value="UCP012641"/>
    <property type="match status" value="1"/>
</dbReference>
<dbReference type="EMBL" id="JAHCMY010000004">
    <property type="protein sequence ID" value="MBS9524142.1"/>
    <property type="molecule type" value="Genomic_DNA"/>
</dbReference>
<evidence type="ECO:0000313" key="3">
    <source>
        <dbReference type="Proteomes" id="UP001319104"/>
    </source>
</evidence>
<evidence type="ECO:0000313" key="2">
    <source>
        <dbReference type="EMBL" id="MBS9524142.1"/>
    </source>
</evidence>
<evidence type="ECO:0000259" key="1">
    <source>
        <dbReference type="Pfam" id="PF10005"/>
    </source>
</evidence>
<feature type="domain" description="Zinc-ribbon" evidence="1">
    <location>
        <begin position="3"/>
        <end position="93"/>
    </location>
</feature>
<proteinExistence type="predicted"/>
<reference evidence="2 3" key="1">
    <citation type="submission" date="2021-05" db="EMBL/GenBank/DDBJ databases">
        <authorList>
            <person name="Zhang Z.D."/>
            <person name="Osman G."/>
        </authorList>
    </citation>
    <scope>NUCLEOTIDE SEQUENCE [LARGE SCALE GENOMIC DNA]</scope>
    <source>
        <strain evidence="2 3">KCTC 32217</strain>
    </source>
</reference>
<sequence length="359" mass="41344">MRLFKCHNCEQPVYFENFHCANCKAELGFDPRNAGMKSLSPAGESWMDTTTGETFKKCHNHQHGVCNWLLPADSDQSFCLACSLNRTIPNLSNPEHLERWTAIEQAKHRLIYALIRWGIPVVNKSENALEGLVFDFKSDEGLPPGQRVLTGHADGVITMNISEADDVEREMARNQMDEVYRTVLGHFRHEVGHYYWDRLVMGSPYLDSFRVLFGDERKSYQKALDQHYENGPPQDWRENFISSYATMHPWEDWAETWAHYLHIVDTLDTAFSYGLSIHPNLATDHPVLSGKADFDPYLEKDFDQIIKNWFPLSLMINSLNRSMGARDAYPFVITPTVQKKLKFVHEVIKGQTSRTATLL</sequence>
<keyword evidence="3" id="KW-1185">Reference proteome</keyword>
<organism evidence="2 3">
    <name type="scientific">Litoribacter ruber</name>
    <dbReference type="NCBI Taxonomy" id="702568"/>
    <lineage>
        <taxon>Bacteria</taxon>
        <taxon>Pseudomonadati</taxon>
        <taxon>Bacteroidota</taxon>
        <taxon>Cytophagia</taxon>
        <taxon>Cytophagales</taxon>
        <taxon>Cyclobacteriaceae</taxon>
        <taxon>Litoribacter</taxon>
    </lineage>
</organism>
<accession>A0AAP2CLN7</accession>
<protein>
    <submittedName>
        <fullName evidence="2">Zinc-binding peptidase</fullName>
    </submittedName>
</protein>
<dbReference type="RefSeq" id="WP_213945010.1">
    <property type="nucleotide sequence ID" value="NZ_JAHCMY010000004.1"/>
</dbReference>
<comment type="caution">
    <text evidence="2">The sequence shown here is derived from an EMBL/GenBank/DDBJ whole genome shotgun (WGS) entry which is preliminary data.</text>
</comment>
<dbReference type="AlphaFoldDB" id="A0AAP2CLN7"/>
<dbReference type="Gene3D" id="3.40.390.70">
    <property type="match status" value="1"/>
</dbReference>